<evidence type="ECO:0000313" key="3">
    <source>
        <dbReference type="Proteomes" id="UP000676336"/>
    </source>
</evidence>
<proteinExistence type="predicted"/>
<reference evidence="2" key="1">
    <citation type="submission" date="2021-02" db="EMBL/GenBank/DDBJ databases">
        <authorList>
            <person name="Nowell W R."/>
        </authorList>
    </citation>
    <scope>NUCLEOTIDE SEQUENCE</scope>
</reference>
<organism evidence="2 3">
    <name type="scientific">Rotaria magnacalcarata</name>
    <dbReference type="NCBI Taxonomy" id="392030"/>
    <lineage>
        <taxon>Eukaryota</taxon>
        <taxon>Metazoa</taxon>
        <taxon>Spiralia</taxon>
        <taxon>Gnathifera</taxon>
        <taxon>Rotifera</taxon>
        <taxon>Eurotatoria</taxon>
        <taxon>Bdelloidea</taxon>
        <taxon>Philodinida</taxon>
        <taxon>Philodinidae</taxon>
        <taxon>Rotaria</taxon>
    </lineage>
</organism>
<dbReference type="AlphaFoldDB" id="A0A8S2UHQ5"/>
<evidence type="ECO:0000313" key="2">
    <source>
        <dbReference type="EMBL" id="CAF4345521.1"/>
    </source>
</evidence>
<feature type="compositionally biased region" description="Low complexity" evidence="1">
    <location>
        <begin position="1"/>
        <end position="12"/>
    </location>
</feature>
<dbReference type="EMBL" id="CAJOBI010045494">
    <property type="protein sequence ID" value="CAF4345521.1"/>
    <property type="molecule type" value="Genomic_DNA"/>
</dbReference>
<evidence type="ECO:0000256" key="1">
    <source>
        <dbReference type="SAM" id="MobiDB-lite"/>
    </source>
</evidence>
<protein>
    <submittedName>
        <fullName evidence="2">Uncharacterized protein</fullName>
    </submittedName>
</protein>
<name>A0A8S2UHQ5_9BILA</name>
<accession>A0A8S2UHQ5</accession>
<gene>
    <name evidence="2" type="ORF">SMN809_LOCUS27998</name>
</gene>
<sequence>LLSGSPGLSGRPGLPGPKGETVLAEIRTQPGIKGARGDQGLSGEYIEYLKYDSLYIHNVA</sequence>
<feature type="non-terminal residue" evidence="2">
    <location>
        <position position="1"/>
    </location>
</feature>
<comment type="caution">
    <text evidence="2">The sequence shown here is derived from an EMBL/GenBank/DDBJ whole genome shotgun (WGS) entry which is preliminary data.</text>
</comment>
<dbReference type="Proteomes" id="UP000676336">
    <property type="component" value="Unassembled WGS sequence"/>
</dbReference>
<feature type="region of interest" description="Disordered" evidence="1">
    <location>
        <begin position="1"/>
        <end position="20"/>
    </location>
</feature>